<dbReference type="InterPro" id="IPR016032">
    <property type="entry name" value="Sig_transdc_resp-reg_C-effctor"/>
</dbReference>
<dbReference type="Gene3D" id="1.10.10.10">
    <property type="entry name" value="Winged helix-like DNA-binding domain superfamily/Winged helix DNA-binding domain"/>
    <property type="match status" value="1"/>
</dbReference>
<dbReference type="PANTHER" id="PTHR34293">
    <property type="entry name" value="HTH-TYPE TRANSCRIPTIONAL REGULATOR TRMBL2"/>
    <property type="match status" value="1"/>
</dbReference>
<evidence type="ECO:0000313" key="2">
    <source>
        <dbReference type="EMBL" id="SCL26765.1"/>
    </source>
</evidence>
<dbReference type="AlphaFoldDB" id="A0A1C6SBJ1"/>
<feature type="domain" description="HTH luxR-type" evidence="1">
    <location>
        <begin position="247"/>
        <end position="312"/>
    </location>
</feature>
<dbReference type="InterPro" id="IPR000792">
    <property type="entry name" value="Tscrpt_reg_LuxR_C"/>
</dbReference>
<dbReference type="GO" id="GO:0006355">
    <property type="term" value="P:regulation of DNA-templated transcription"/>
    <property type="evidence" value="ECO:0007669"/>
    <property type="project" value="InterPro"/>
</dbReference>
<dbReference type="Proteomes" id="UP000198959">
    <property type="component" value="Unassembled WGS sequence"/>
</dbReference>
<evidence type="ECO:0000259" key="1">
    <source>
        <dbReference type="PROSITE" id="PS50043"/>
    </source>
</evidence>
<dbReference type="Pfam" id="PF00196">
    <property type="entry name" value="GerE"/>
    <property type="match status" value="1"/>
</dbReference>
<proteinExistence type="predicted"/>
<dbReference type="InterPro" id="IPR036388">
    <property type="entry name" value="WH-like_DNA-bd_sf"/>
</dbReference>
<protein>
    <submittedName>
        <fullName evidence="2">Regulatory protein, luxR family</fullName>
    </submittedName>
</protein>
<accession>A0A1C6SBJ1</accession>
<dbReference type="PROSITE" id="PS50043">
    <property type="entry name" value="HTH_LUXR_2"/>
    <property type="match status" value="1"/>
</dbReference>
<evidence type="ECO:0000313" key="3">
    <source>
        <dbReference type="Proteomes" id="UP000198959"/>
    </source>
</evidence>
<dbReference type="SMART" id="SM00421">
    <property type="entry name" value="HTH_LUXR"/>
    <property type="match status" value="1"/>
</dbReference>
<dbReference type="SUPFAM" id="SSF46894">
    <property type="entry name" value="C-terminal effector domain of the bipartite response regulators"/>
    <property type="match status" value="1"/>
</dbReference>
<sequence length="314" mass="34299">MSAGLGMPEPAAAIYLFLLDRTTATTTELATGCGLDVDETVANLAWLRDHGLVLRAKAMALAGVAEQWSAAEPDHALRDLVGSRERTLHDVRATLPELQKRFRQAHHDPVVGGVLEHVHGWENVGARYHQILRDATEEVALLDHAPYTPGAAPTEESILGRGVRFRVMCDPADLPQQLADEFTVLRGLEARLHPDIPFRGVIADRRIALVTMDREAQNGSAIVVRPSPLLDGLVLLFDACWSRAVPLGADAITLEGQGRQVLTLLAAGLKDEAIARQLNTTTRTVRRRVQEVLTALQAKSRFHAGVEASRRGWV</sequence>
<dbReference type="PANTHER" id="PTHR34293:SF1">
    <property type="entry name" value="HTH-TYPE TRANSCRIPTIONAL REGULATOR TRMBL2"/>
    <property type="match status" value="1"/>
</dbReference>
<dbReference type="STRING" id="145854.GA0074692_2228"/>
<name>A0A1C6SBJ1_9ACTN</name>
<gene>
    <name evidence="2" type="ORF">GA0074692_2228</name>
</gene>
<keyword evidence="3" id="KW-1185">Reference proteome</keyword>
<dbReference type="EMBL" id="FMHW01000002">
    <property type="protein sequence ID" value="SCL26765.1"/>
    <property type="molecule type" value="Genomic_DNA"/>
</dbReference>
<reference evidence="3" key="1">
    <citation type="submission" date="2016-06" db="EMBL/GenBank/DDBJ databases">
        <authorList>
            <person name="Varghese N."/>
            <person name="Submissions Spin"/>
        </authorList>
    </citation>
    <scope>NUCLEOTIDE SEQUENCE [LARGE SCALE GENOMIC DNA]</scope>
    <source>
        <strain evidence="3">DSM 43817</strain>
    </source>
</reference>
<organism evidence="2 3">
    <name type="scientific">Micromonospora pallida</name>
    <dbReference type="NCBI Taxonomy" id="145854"/>
    <lineage>
        <taxon>Bacteria</taxon>
        <taxon>Bacillati</taxon>
        <taxon>Actinomycetota</taxon>
        <taxon>Actinomycetes</taxon>
        <taxon>Micromonosporales</taxon>
        <taxon>Micromonosporaceae</taxon>
        <taxon>Micromonospora</taxon>
    </lineage>
</organism>
<dbReference type="GO" id="GO:0003677">
    <property type="term" value="F:DNA binding"/>
    <property type="evidence" value="ECO:0007669"/>
    <property type="project" value="InterPro"/>
</dbReference>
<dbReference type="InterPro" id="IPR051797">
    <property type="entry name" value="TrmB-like"/>
</dbReference>